<evidence type="ECO:0000256" key="6">
    <source>
        <dbReference type="SAM" id="Phobius"/>
    </source>
</evidence>
<organism evidence="8 9">
    <name type="scientific">Caldinitratiruptor microaerophilus</name>
    <dbReference type="NCBI Taxonomy" id="671077"/>
    <lineage>
        <taxon>Bacteria</taxon>
        <taxon>Bacillati</taxon>
        <taxon>Bacillota</taxon>
        <taxon>Clostridia</taxon>
        <taxon>Eubacteriales</taxon>
        <taxon>Symbiobacteriaceae</taxon>
        <taxon>Caldinitratiruptor</taxon>
    </lineage>
</organism>
<evidence type="ECO:0000256" key="1">
    <source>
        <dbReference type="ARBA" id="ARBA00004141"/>
    </source>
</evidence>
<name>A0AA35CPI8_9FIRM</name>
<protein>
    <submittedName>
        <fullName evidence="8">Cytochrome c biogenesis protein ResB</fullName>
    </submittedName>
</protein>
<dbReference type="InterPro" id="IPR023494">
    <property type="entry name" value="Cyt_c_bgen_Ccs1/CcsB/ResB"/>
</dbReference>
<keyword evidence="3" id="KW-0201">Cytochrome c-type biogenesis</keyword>
<feature type="domain" description="ResB-like" evidence="7">
    <location>
        <begin position="59"/>
        <end position="387"/>
    </location>
</feature>
<keyword evidence="5 6" id="KW-0472">Membrane</keyword>
<keyword evidence="2 6" id="KW-0812">Transmembrane</keyword>
<keyword evidence="9" id="KW-1185">Reference proteome</keyword>
<dbReference type="PANTHER" id="PTHR31566">
    <property type="entry name" value="CYTOCHROME C BIOGENESIS PROTEIN CCS1, CHLOROPLASTIC"/>
    <property type="match status" value="1"/>
</dbReference>
<feature type="transmembrane region" description="Helical" evidence="6">
    <location>
        <begin position="50"/>
        <end position="77"/>
    </location>
</feature>
<keyword evidence="4 6" id="KW-1133">Transmembrane helix</keyword>
<dbReference type="GO" id="GO:0017004">
    <property type="term" value="P:cytochrome complex assembly"/>
    <property type="evidence" value="ECO:0007669"/>
    <property type="project" value="UniProtKB-KW"/>
</dbReference>
<gene>
    <name evidence="8" type="primary">resB_2</name>
    <name evidence="8" type="ORF">caldi_27220</name>
</gene>
<feature type="domain" description="ResB-like" evidence="7">
    <location>
        <begin position="406"/>
        <end position="482"/>
    </location>
</feature>
<feature type="transmembrane region" description="Helical" evidence="6">
    <location>
        <begin position="207"/>
        <end position="229"/>
    </location>
</feature>
<feature type="transmembrane region" description="Helical" evidence="6">
    <location>
        <begin position="116"/>
        <end position="135"/>
    </location>
</feature>
<reference evidence="8" key="1">
    <citation type="submission" date="2022-03" db="EMBL/GenBank/DDBJ databases">
        <title>Complete genome sequence of Caldinitratiruptor microaerophilus.</title>
        <authorList>
            <person name="Mukaiyama R."/>
            <person name="Nishiyama T."/>
            <person name="Ueda K."/>
        </authorList>
    </citation>
    <scope>NUCLEOTIDE SEQUENCE</scope>
    <source>
        <strain evidence="8">JCM 16183</strain>
    </source>
</reference>
<comment type="subcellular location">
    <subcellularLocation>
        <location evidence="1">Membrane</location>
        <topology evidence="1">Multi-pass membrane protein</topology>
    </subcellularLocation>
</comment>
<dbReference type="AlphaFoldDB" id="A0AA35CPI8"/>
<dbReference type="RefSeq" id="WP_264842269.1">
    <property type="nucleotide sequence ID" value="NZ_AP025628.1"/>
</dbReference>
<dbReference type="GO" id="GO:0016020">
    <property type="term" value="C:membrane"/>
    <property type="evidence" value="ECO:0007669"/>
    <property type="project" value="UniProtKB-SubCell"/>
</dbReference>
<accession>A0AA35CPI8</accession>
<evidence type="ECO:0000313" key="8">
    <source>
        <dbReference type="EMBL" id="BDG61632.1"/>
    </source>
</evidence>
<evidence type="ECO:0000256" key="4">
    <source>
        <dbReference type="ARBA" id="ARBA00022989"/>
    </source>
</evidence>
<dbReference type="InterPro" id="IPR007816">
    <property type="entry name" value="ResB-like_domain"/>
</dbReference>
<feature type="transmembrane region" description="Helical" evidence="6">
    <location>
        <begin position="432"/>
        <end position="450"/>
    </location>
</feature>
<evidence type="ECO:0000256" key="5">
    <source>
        <dbReference type="ARBA" id="ARBA00023136"/>
    </source>
</evidence>
<evidence type="ECO:0000256" key="2">
    <source>
        <dbReference type="ARBA" id="ARBA00022692"/>
    </source>
</evidence>
<dbReference type="EMBL" id="AP025628">
    <property type="protein sequence ID" value="BDG61632.1"/>
    <property type="molecule type" value="Genomic_DNA"/>
</dbReference>
<evidence type="ECO:0000313" key="9">
    <source>
        <dbReference type="Proteomes" id="UP001163687"/>
    </source>
</evidence>
<dbReference type="Pfam" id="PF05140">
    <property type="entry name" value="ResB"/>
    <property type="match status" value="2"/>
</dbReference>
<dbReference type="KEGG" id="cmic:caldi_27220"/>
<evidence type="ECO:0000259" key="7">
    <source>
        <dbReference type="Pfam" id="PF05140"/>
    </source>
</evidence>
<sequence length="500" mass="55207">MTVSCICGHVSDAGARYCANCGRPLAAARPAEKAHGPNAARRPRGLLDRVWDFFASVPVAVVLLFLLAAAAVLGTLIDQEGQYSSWMPPDQYYPARYGPLWGRIILATGLSHAYTSWWFLTLMGMLGLSLTVCTLQRGIPLYRALHRPTVAPPPGFFHHAPQRFTFPAGPDPLAPLAGALRRRRYRVTILGDRLFAEQGRWGRWGPYILHAGLIVVLLGGMSRAIPGWYREDFLWVRDGETVPVPGTGWSVHSRGFTAEFYPDGRPKLYATDAVVIENGQPVKEHRILMNEPLAHRGVELYQSSYRTELDKAVIQIRARGTEKVLGEFSVDLTNPAPQYRAGDLEVAVLDYYPDFALDAANRPTTRSPDPLNPAFVFRVTAAGGTVHGPTWFFPFYPDVHFDQSLPFEFVVRELTEVNVTGLRVKQDRGVPIIYLGLAIATAGVFLTFYLSHRRIWAMVDGSEVHVAGQAHRGRALFAREFARLAASLGATPAAPAPAGR</sequence>
<dbReference type="Proteomes" id="UP001163687">
    <property type="component" value="Chromosome"/>
</dbReference>
<proteinExistence type="predicted"/>
<evidence type="ECO:0000256" key="3">
    <source>
        <dbReference type="ARBA" id="ARBA00022748"/>
    </source>
</evidence>
<dbReference type="PANTHER" id="PTHR31566:SF0">
    <property type="entry name" value="CYTOCHROME C BIOGENESIS PROTEIN CCS1, CHLOROPLASTIC"/>
    <property type="match status" value="1"/>
</dbReference>